<sequence length="188" mass="21091">MTSLSEKERQIAAAALRVFARYGLKRTTMNDIAEEAGVVRQTLYNVFANKDEVIHGTLLFYTEMLRQQTKEAWDGEQDLGRKLDLLFKHYILASWDTVRATPDAGDLESGTHVAAKRAMAEADAAMEEMLTELFAPYTEALERNGHHLPDFAALVNAVVMALKHRIEDRDVLLKRLGSLRTMVLSAVA</sequence>
<evidence type="ECO:0000256" key="1">
    <source>
        <dbReference type="ARBA" id="ARBA00023125"/>
    </source>
</evidence>
<dbReference type="GO" id="GO:0003700">
    <property type="term" value="F:DNA-binding transcription factor activity"/>
    <property type="evidence" value="ECO:0007669"/>
    <property type="project" value="TreeGrafter"/>
</dbReference>
<dbReference type="EMBL" id="CP079194">
    <property type="protein sequence ID" value="QXT39867.1"/>
    <property type="molecule type" value="Genomic_DNA"/>
</dbReference>
<gene>
    <name evidence="4" type="ORF">KYE46_00985</name>
</gene>
<organism evidence="4 5">
    <name type="scientific">Gymnodinialimonas ceratoperidinii</name>
    <dbReference type="NCBI Taxonomy" id="2856823"/>
    <lineage>
        <taxon>Bacteria</taxon>
        <taxon>Pseudomonadati</taxon>
        <taxon>Pseudomonadota</taxon>
        <taxon>Alphaproteobacteria</taxon>
        <taxon>Rhodobacterales</taxon>
        <taxon>Paracoccaceae</taxon>
        <taxon>Gymnodinialimonas</taxon>
    </lineage>
</organism>
<dbReference type="RefSeq" id="WP_219002821.1">
    <property type="nucleotide sequence ID" value="NZ_CP079194.1"/>
</dbReference>
<dbReference type="InterPro" id="IPR001647">
    <property type="entry name" value="HTH_TetR"/>
</dbReference>
<evidence type="ECO:0000259" key="3">
    <source>
        <dbReference type="PROSITE" id="PS50977"/>
    </source>
</evidence>
<dbReference type="Proteomes" id="UP000825009">
    <property type="component" value="Chromosome"/>
</dbReference>
<dbReference type="AlphaFoldDB" id="A0A8F6TVU2"/>
<protein>
    <submittedName>
        <fullName evidence="4">TetR/AcrR family transcriptional regulator</fullName>
    </submittedName>
</protein>
<feature type="DNA-binding region" description="H-T-H motif" evidence="2">
    <location>
        <begin position="28"/>
        <end position="47"/>
    </location>
</feature>
<feature type="domain" description="HTH tetR-type" evidence="3">
    <location>
        <begin position="5"/>
        <end position="65"/>
    </location>
</feature>
<reference evidence="4 5" key="1">
    <citation type="submission" date="2021-07" db="EMBL/GenBank/DDBJ databases">
        <title>A novel Jannaschia species isolated from marine dinoflagellate Ceratoperidinium margalefii.</title>
        <authorList>
            <person name="Jiang Y."/>
            <person name="Li Z."/>
        </authorList>
    </citation>
    <scope>NUCLEOTIDE SEQUENCE [LARGE SCALE GENOMIC DNA]</scope>
    <source>
        <strain evidence="4 5">J12C1-MA-4</strain>
    </source>
</reference>
<keyword evidence="5" id="KW-1185">Reference proteome</keyword>
<dbReference type="PROSITE" id="PS50977">
    <property type="entry name" value="HTH_TETR_2"/>
    <property type="match status" value="1"/>
</dbReference>
<name>A0A8F6TVU2_9RHOB</name>
<dbReference type="PANTHER" id="PTHR30055">
    <property type="entry name" value="HTH-TYPE TRANSCRIPTIONAL REGULATOR RUTR"/>
    <property type="match status" value="1"/>
</dbReference>
<evidence type="ECO:0000313" key="5">
    <source>
        <dbReference type="Proteomes" id="UP000825009"/>
    </source>
</evidence>
<dbReference type="InterPro" id="IPR050109">
    <property type="entry name" value="HTH-type_TetR-like_transc_reg"/>
</dbReference>
<dbReference type="PANTHER" id="PTHR30055:SF226">
    <property type="entry name" value="HTH-TYPE TRANSCRIPTIONAL REGULATOR PKSA"/>
    <property type="match status" value="1"/>
</dbReference>
<keyword evidence="1 2" id="KW-0238">DNA-binding</keyword>
<accession>A0A8F6TVU2</accession>
<dbReference type="GO" id="GO:0000976">
    <property type="term" value="F:transcription cis-regulatory region binding"/>
    <property type="evidence" value="ECO:0007669"/>
    <property type="project" value="TreeGrafter"/>
</dbReference>
<dbReference type="Pfam" id="PF00440">
    <property type="entry name" value="TetR_N"/>
    <property type="match status" value="1"/>
</dbReference>
<evidence type="ECO:0000256" key="2">
    <source>
        <dbReference type="PROSITE-ProRule" id="PRU00335"/>
    </source>
</evidence>
<proteinExistence type="predicted"/>
<dbReference type="KEGG" id="gce:KYE46_00985"/>
<evidence type="ECO:0000313" key="4">
    <source>
        <dbReference type="EMBL" id="QXT39867.1"/>
    </source>
</evidence>